<proteinExistence type="predicted"/>
<keyword evidence="1" id="KW-0472">Membrane</keyword>
<dbReference type="AlphaFoldDB" id="A0A0M9G0Y2"/>
<keyword evidence="1" id="KW-1133">Transmembrane helix</keyword>
<name>A0A0M9G0Y2_LEPPY</name>
<gene>
    <name evidence="2" type="ORF">ABB37_05028</name>
</gene>
<dbReference type="Proteomes" id="UP000037923">
    <property type="component" value="Unassembled WGS sequence"/>
</dbReference>
<accession>A0A0M9G0Y2</accession>
<evidence type="ECO:0000256" key="1">
    <source>
        <dbReference type="SAM" id="Phobius"/>
    </source>
</evidence>
<evidence type="ECO:0008006" key="4">
    <source>
        <dbReference type="Google" id="ProtNLM"/>
    </source>
</evidence>
<evidence type="ECO:0000313" key="2">
    <source>
        <dbReference type="EMBL" id="KPA79993.1"/>
    </source>
</evidence>
<sequence length="579" mass="63057">MNAAVPHCQDTGAHRVFRGGNAVLSAAAFFATLVLSLVALNPNTSHYLLAPRHRTPALHEVGGGVMAGFTPVVVEVNHSAVLVVPAPVTALPGVNRVSRKLDFVFTTPLRIAAAGWDTAATESPRRFTTFSDVLLVLLLQDDASHHACFSSTASPQHAFPSTLPSHHRNVLHVCSALTCISPFVLQQWSNRGTAAATLHAHRHGSPATVPSSTKWPRLHNFALVFGEVERAKAMMRALSERHVMVPAEPASVGTDMVMPLIGKMKDANVVASCSPSAWCSYSTVERQVLVNTSLQMEADALTSPAAKARVLAAWEKEWSNAPGNVHFAHAAVRQRELSSLLFGENYTFQNVPFDVVYVDVNGENSFAAFVFLRSLAAAKAKVVLPRSILLSVYASEWVDAVLDTVNDLEAAGHYRAVPFVRQGRSTDATSSAVDSNISFQQWRAAQRRWLHKSDYDTPFLSYGRAAQEPLVVVLLSCLFPSPTQLQDVLWDATAAAAAERSASSPMDRFFFRSLNVTLTDEAQMSALFDDAENALVVAGGFTSKVRSFLHFVVQYIYFVIPLTVAGVLVWSLCRPRRTR</sequence>
<keyword evidence="3" id="KW-1185">Reference proteome</keyword>
<dbReference type="OrthoDB" id="273053at2759"/>
<dbReference type="RefSeq" id="XP_015658432.1">
    <property type="nucleotide sequence ID" value="XM_015802916.1"/>
</dbReference>
<protein>
    <recommendedName>
        <fullName evidence="4">Transmembrane protein</fullName>
    </recommendedName>
</protein>
<dbReference type="EMBL" id="LGTL01000009">
    <property type="protein sequence ID" value="KPA79993.1"/>
    <property type="molecule type" value="Genomic_DNA"/>
</dbReference>
<evidence type="ECO:0000313" key="3">
    <source>
        <dbReference type="Proteomes" id="UP000037923"/>
    </source>
</evidence>
<organism evidence="2 3">
    <name type="scientific">Leptomonas pyrrhocoris</name>
    <name type="common">Firebug parasite</name>
    <dbReference type="NCBI Taxonomy" id="157538"/>
    <lineage>
        <taxon>Eukaryota</taxon>
        <taxon>Discoba</taxon>
        <taxon>Euglenozoa</taxon>
        <taxon>Kinetoplastea</taxon>
        <taxon>Metakinetoplastina</taxon>
        <taxon>Trypanosomatida</taxon>
        <taxon>Trypanosomatidae</taxon>
        <taxon>Leishmaniinae</taxon>
        <taxon>Leptomonas</taxon>
    </lineage>
</organism>
<feature type="transmembrane region" description="Helical" evidence="1">
    <location>
        <begin position="555"/>
        <end position="573"/>
    </location>
</feature>
<reference evidence="2 3" key="1">
    <citation type="submission" date="2015-07" db="EMBL/GenBank/DDBJ databases">
        <title>High-quality genome of monoxenous trypanosomatid Leptomonas pyrrhocoris.</title>
        <authorList>
            <person name="Flegontov P."/>
            <person name="Butenko A."/>
            <person name="Firsov S."/>
            <person name="Vlcek C."/>
            <person name="Logacheva M.D."/>
            <person name="Field M."/>
            <person name="Filatov D."/>
            <person name="Flegontova O."/>
            <person name="Gerasimov E."/>
            <person name="Jackson A.P."/>
            <person name="Kelly S."/>
            <person name="Opperdoes F."/>
            <person name="O'Reilly A."/>
            <person name="Votypka J."/>
            <person name="Yurchenko V."/>
            <person name="Lukes J."/>
        </authorList>
    </citation>
    <scope>NUCLEOTIDE SEQUENCE [LARGE SCALE GENOMIC DNA]</scope>
    <source>
        <strain evidence="2">H10</strain>
    </source>
</reference>
<comment type="caution">
    <text evidence="2">The sequence shown here is derived from an EMBL/GenBank/DDBJ whole genome shotgun (WGS) entry which is preliminary data.</text>
</comment>
<feature type="transmembrane region" description="Helical" evidence="1">
    <location>
        <begin position="21"/>
        <end position="40"/>
    </location>
</feature>
<dbReference type="GeneID" id="26905319"/>
<keyword evidence="1" id="KW-0812">Transmembrane</keyword>
<dbReference type="OMA" id="ERFFYYS"/>
<dbReference type="VEuPathDB" id="TriTrypDB:LpyrH10_09_1280"/>